<sequence>MTDLEILELLVSELKLMASEGFTWKSDGEKQQAIGKNAAYLKVLQLIKRLKGKEPAATE</sequence>
<comment type="caution">
    <text evidence="1">The sequence shown here is derived from an EMBL/GenBank/DDBJ whole genome shotgun (WGS) entry which is preliminary data.</text>
</comment>
<dbReference type="Proteomes" id="UP000434554">
    <property type="component" value="Unassembled WGS sequence"/>
</dbReference>
<accession>A0A833C9J1</accession>
<evidence type="ECO:0000313" key="2">
    <source>
        <dbReference type="Proteomes" id="UP000434554"/>
    </source>
</evidence>
<dbReference type="EMBL" id="WBKH01000010">
    <property type="protein sequence ID" value="KAB1477190.1"/>
    <property type="molecule type" value="Genomic_DNA"/>
</dbReference>
<dbReference type="GeneID" id="83055609"/>
<dbReference type="RefSeq" id="WP_127008338.1">
    <property type="nucleotide sequence ID" value="NZ_JBPFKZ010000014.1"/>
</dbReference>
<dbReference type="AlphaFoldDB" id="A0A833C9J1"/>
<name>A0A833C9J1_9FIRM</name>
<reference evidence="1 2" key="1">
    <citation type="submission" date="2019-09" db="EMBL/GenBank/DDBJ databases">
        <title>Draft genome sequence of 3 type strains from the CCUG.</title>
        <authorList>
            <person name="Pineiro-Iglesias B."/>
            <person name="Tunovic T."/>
            <person name="Unosson C."/>
            <person name="Inganas E."/>
            <person name="Ohlen M."/>
            <person name="Cardew S."/>
            <person name="Jensie-Markopoulos S."/>
            <person name="Salva-Serra F."/>
            <person name="Jaen-Luchoro D."/>
            <person name="Karlsson R."/>
            <person name="Svensson-Stadler L."/>
            <person name="Chun J."/>
            <person name="Moore E."/>
        </authorList>
    </citation>
    <scope>NUCLEOTIDE SEQUENCE [LARGE SCALE GENOMIC DNA]</scope>
    <source>
        <strain evidence="1 2">CCUG 65427</strain>
    </source>
</reference>
<evidence type="ECO:0000313" key="1">
    <source>
        <dbReference type="EMBL" id="KAB1477190.1"/>
    </source>
</evidence>
<gene>
    <name evidence="1" type="ORF">F8R14_09345</name>
</gene>
<proteinExistence type="predicted"/>
<organism evidence="1 2">
    <name type="scientific">Veillonella seminalis</name>
    <dbReference type="NCBI Taxonomy" id="1502943"/>
    <lineage>
        <taxon>Bacteria</taxon>
        <taxon>Bacillati</taxon>
        <taxon>Bacillota</taxon>
        <taxon>Negativicutes</taxon>
        <taxon>Veillonellales</taxon>
        <taxon>Veillonellaceae</taxon>
        <taxon>Veillonella</taxon>
    </lineage>
</organism>
<protein>
    <submittedName>
        <fullName evidence="1">Uncharacterized protein</fullName>
    </submittedName>
</protein>